<keyword evidence="4" id="KW-1185">Reference proteome</keyword>
<evidence type="ECO:0000313" key="4">
    <source>
        <dbReference type="Proteomes" id="UP001642464"/>
    </source>
</evidence>
<feature type="compositionally biased region" description="Pro residues" evidence="1">
    <location>
        <begin position="89"/>
        <end position="105"/>
    </location>
</feature>
<sequence>MLSKIFGGKPTAPPPPGPPPPGAPGAPDAPPLPPPAEPPPPMGSWTSGPSIPEEPQDPPPDPPPPGPPPPPKASKPGWFSSLFSSKPKAPSPPPGPPAPEAPNPPDANLAKAGPQVPPPAATLPAPALPPPTTNLPPPSATLPAPNLLPPPSLPAPTALPPPTSTFPNAPAPAASAPAPATAPTAAVAPAPPAPPAGPPLSSLPPPARRPPPNARRPAQMKPQDLEEALHSWLSFWEDCRSLGPTPAASGAHGHEAARLFVLRISSVGETEVPFSANGTLQKPALARLAKAAEEEAPEAVSIHVRLSFVHTPLGGKPEIYGHSFLGPRLQMQRVQSRISGSEGHLVAMASADPPALFFFRSAIASKELRLLAEVLAFEEPPRQATASQPAVNRIWKLALPKAKAVPKPKPKPKPKAQPGSAGAAEPLEVQRVLQPKGPPPGGRAASSWALTGGRYPRPLFDSAATSAGPTPSAECVLGWAKFSFDLATESRSALRPRDGGPKRLKMGPLRERILQIAGKSTPAAEAELNRLLHPPKAAPKAAPQPFMEADLQVIPIDDAAKRLLPFDFPAVTEALRMGGLEVLEDASGLQIDADLNPNVVDPDTFVRGLLVTLPEPQWMENFLRSVPSGVTAAPGVPGNPDPAPGEASEMDDGFGAKVDKRGTDASTTETPPTPVRIAVGRMGTSRSTGSESLSSPKHDFGIPGFDGPPRSFDRVLTPMSVGSSSALSLSLSPRRAETGGSAISHDGSTCRSVGRIPTICSTGTELSVPLEAELLHGVRLDLLLSRFGAHLKPPDEGMFNVEKDCYSLSRPVKRLETFISHDWKTSRWLKLLALLMIFNSAAASCATAIVSILLGILFSFSGLHDTPFPRIEVLLRSSLGVISFWVVICIWQRIRAGLFRPKMVFLDKLCIAQHDEEMKRKGIFGLASFLDHSDSLTILWSRRVFTRLWCAFEIATFLRHDREKPIEMMPVRLSMLYFLLVIVTQGIQLSNVILVRGEMSAPVLVVVEILFVLLYWIMIYAGVGLAEDLGQLIEQLESFNIEKAECSCCSLKHLDPSTGRVIPCDRELVLQQLREWFGSTLAFDSLVKDRLRHRVQDTKRSLLTSKYPFHVAVASTCPMLIERLPAMASHDSLDAALRALAPWAKLAVLALASAWSVMAACYLGMGRLRCLGRPLAAAVLVVPAVGALAILWISMSFLDSQTGEKCSLVLASVMLLFGFSSLTLRALLPLRGRERELHMFYEFADAIHVEGGYLVKLELHKEHLLEWWVPTTRCDGWTSLCEEQAELFKNVHLSQGMFFKMRMTLLPKLIFEPMRLSEAMAAHYPLDDTGHVWRLKLEKLEDGQRFWFGGEVPVEFVCHPDCAVVVELVATLRQPGMATAATTPLLGAQGGDLLRKQTLGWALLLPFYHATSEGLLKASTAGPGERPSVAFDLEFFAGPGLSLLGEEVWSPTSATAPTTITTRPEAKPVRPAVFLGSRLRTSFNLCGERLVQWLRQHIPLPPPETPLPAVQPQPMGAFQPLQPLLPGLPGPCPQPIPVDPFTVAPKAKAFEPVGPIPKGGFPVVHQPTAGVPSPVPAQPVVEKIYLRDQAVQSDPPPMGFDDNIIKDAQPKSQGTQAAAPARPLSALDRAHLLQPVGGGPTAPGAAVRAAGISGPSALPGETAPVKRELRCSVIG</sequence>
<feature type="transmembrane region" description="Helical" evidence="2">
    <location>
        <begin position="1141"/>
        <end position="1163"/>
    </location>
</feature>
<feature type="region of interest" description="Disordered" evidence="1">
    <location>
        <begin position="631"/>
        <end position="706"/>
    </location>
</feature>
<reference evidence="3 4" key="1">
    <citation type="submission" date="2024-02" db="EMBL/GenBank/DDBJ databases">
        <authorList>
            <person name="Chen Y."/>
            <person name="Shah S."/>
            <person name="Dougan E. K."/>
            <person name="Thang M."/>
            <person name="Chan C."/>
        </authorList>
    </citation>
    <scope>NUCLEOTIDE SEQUENCE [LARGE SCALE GENOMIC DNA]</scope>
</reference>
<feature type="compositionally biased region" description="Low complexity" evidence="1">
    <location>
        <begin position="74"/>
        <end position="88"/>
    </location>
</feature>
<feature type="compositionally biased region" description="Pro residues" evidence="1">
    <location>
        <begin position="11"/>
        <end position="42"/>
    </location>
</feature>
<organism evidence="3 4">
    <name type="scientific">Durusdinium trenchii</name>
    <dbReference type="NCBI Taxonomy" id="1381693"/>
    <lineage>
        <taxon>Eukaryota</taxon>
        <taxon>Sar</taxon>
        <taxon>Alveolata</taxon>
        <taxon>Dinophyceae</taxon>
        <taxon>Suessiales</taxon>
        <taxon>Symbiodiniaceae</taxon>
        <taxon>Durusdinium</taxon>
    </lineage>
</organism>
<feature type="transmembrane region" description="Helical" evidence="2">
    <location>
        <begin position="1207"/>
        <end position="1228"/>
    </location>
</feature>
<feature type="compositionally biased region" description="Pro residues" evidence="1">
    <location>
        <begin position="115"/>
        <end position="164"/>
    </location>
</feature>
<feature type="transmembrane region" description="Helical" evidence="2">
    <location>
        <begin position="1001"/>
        <end position="1023"/>
    </location>
</feature>
<dbReference type="Proteomes" id="UP001642464">
    <property type="component" value="Unassembled WGS sequence"/>
</dbReference>
<feature type="transmembrane region" description="Helical" evidence="2">
    <location>
        <begin position="976"/>
        <end position="995"/>
    </location>
</feature>
<keyword evidence="2" id="KW-0472">Membrane</keyword>
<evidence type="ECO:0000256" key="2">
    <source>
        <dbReference type="SAM" id="Phobius"/>
    </source>
</evidence>
<feature type="compositionally biased region" description="Pro residues" evidence="1">
    <location>
        <begin position="189"/>
        <end position="214"/>
    </location>
</feature>
<feature type="compositionally biased region" description="Basic residues" evidence="1">
    <location>
        <begin position="404"/>
        <end position="414"/>
    </location>
</feature>
<evidence type="ECO:0000256" key="1">
    <source>
        <dbReference type="SAM" id="MobiDB-lite"/>
    </source>
</evidence>
<comment type="caution">
    <text evidence="3">The sequence shown here is derived from an EMBL/GenBank/DDBJ whole genome shotgun (WGS) entry which is preliminary data.</text>
</comment>
<name>A0ABP0S9W7_9DINO</name>
<accession>A0ABP0S9W7</accession>
<feature type="region of interest" description="Disordered" evidence="1">
    <location>
        <begin position="1"/>
        <end position="224"/>
    </location>
</feature>
<feature type="compositionally biased region" description="Pro residues" evidence="1">
    <location>
        <begin position="57"/>
        <end position="73"/>
    </location>
</feature>
<feature type="transmembrane region" description="Helical" evidence="2">
    <location>
        <begin position="873"/>
        <end position="894"/>
    </location>
</feature>
<dbReference type="EMBL" id="CAXAMM010043239">
    <property type="protein sequence ID" value="CAK9109141.1"/>
    <property type="molecule type" value="Genomic_DNA"/>
</dbReference>
<feature type="region of interest" description="Disordered" evidence="1">
    <location>
        <begin position="402"/>
        <end position="425"/>
    </location>
</feature>
<protein>
    <submittedName>
        <fullName evidence="3">Titin (Connectin)</fullName>
    </submittedName>
</protein>
<dbReference type="PANTHER" id="PTHR24216:SF65">
    <property type="entry name" value="PAXILLIN-LIKE PROTEIN 1"/>
    <property type="match status" value="1"/>
</dbReference>
<keyword evidence="2" id="KW-0812">Transmembrane</keyword>
<gene>
    <name evidence="3" type="ORF">SCF082_LOCUS50719</name>
</gene>
<proteinExistence type="predicted"/>
<feature type="compositionally biased region" description="Low complexity" evidence="1">
    <location>
        <begin position="165"/>
        <end position="188"/>
    </location>
</feature>
<dbReference type="PANTHER" id="PTHR24216">
    <property type="entry name" value="PAXILLIN-RELATED"/>
    <property type="match status" value="1"/>
</dbReference>
<feature type="compositionally biased region" description="Low complexity" evidence="1">
    <location>
        <begin position="683"/>
        <end position="695"/>
    </location>
</feature>
<evidence type="ECO:0000313" key="3">
    <source>
        <dbReference type="EMBL" id="CAK9109141.1"/>
    </source>
</evidence>
<feature type="transmembrane region" description="Helical" evidence="2">
    <location>
        <begin position="1175"/>
        <end position="1195"/>
    </location>
</feature>
<feature type="transmembrane region" description="Helical" evidence="2">
    <location>
        <begin position="831"/>
        <end position="861"/>
    </location>
</feature>
<keyword evidence="2" id="KW-1133">Transmembrane helix</keyword>